<reference evidence="2 3" key="1">
    <citation type="submission" date="2024-08" db="EMBL/GenBank/DDBJ databases">
        <authorList>
            <person name="Cucini C."/>
            <person name="Frati F."/>
        </authorList>
    </citation>
    <scope>NUCLEOTIDE SEQUENCE [LARGE SCALE GENOMIC DNA]</scope>
</reference>
<gene>
    <name evidence="2" type="ORF">ODALV1_LOCUS30210</name>
</gene>
<dbReference type="EMBL" id="CAXLJM020000160">
    <property type="protein sequence ID" value="CAL8144486.1"/>
    <property type="molecule type" value="Genomic_DNA"/>
</dbReference>
<feature type="compositionally biased region" description="Basic and acidic residues" evidence="1">
    <location>
        <begin position="371"/>
        <end position="380"/>
    </location>
</feature>
<dbReference type="Proteomes" id="UP001642540">
    <property type="component" value="Unassembled WGS sequence"/>
</dbReference>
<evidence type="ECO:0000256" key="1">
    <source>
        <dbReference type="SAM" id="MobiDB-lite"/>
    </source>
</evidence>
<evidence type="ECO:0000313" key="3">
    <source>
        <dbReference type="Proteomes" id="UP001642540"/>
    </source>
</evidence>
<name>A0ABP1S6R3_9HEXA</name>
<proteinExistence type="predicted"/>
<feature type="compositionally biased region" description="Acidic residues" evidence="1">
    <location>
        <begin position="424"/>
        <end position="457"/>
    </location>
</feature>
<feature type="region of interest" description="Disordered" evidence="1">
    <location>
        <begin position="371"/>
        <end position="457"/>
    </location>
</feature>
<organism evidence="2 3">
    <name type="scientific">Orchesella dallaii</name>
    <dbReference type="NCBI Taxonomy" id="48710"/>
    <lineage>
        <taxon>Eukaryota</taxon>
        <taxon>Metazoa</taxon>
        <taxon>Ecdysozoa</taxon>
        <taxon>Arthropoda</taxon>
        <taxon>Hexapoda</taxon>
        <taxon>Collembola</taxon>
        <taxon>Entomobryomorpha</taxon>
        <taxon>Entomobryoidea</taxon>
        <taxon>Orchesellidae</taxon>
        <taxon>Orchesellinae</taxon>
        <taxon>Orchesella</taxon>
    </lineage>
</organism>
<accession>A0ABP1S6R3</accession>
<feature type="compositionally biased region" description="Acidic residues" evidence="1">
    <location>
        <begin position="381"/>
        <end position="416"/>
    </location>
</feature>
<comment type="caution">
    <text evidence="2">The sequence shown here is derived from an EMBL/GenBank/DDBJ whole genome shotgun (WGS) entry which is preliminary data.</text>
</comment>
<keyword evidence="3" id="KW-1185">Reference proteome</keyword>
<evidence type="ECO:0000313" key="2">
    <source>
        <dbReference type="EMBL" id="CAL8144486.1"/>
    </source>
</evidence>
<sequence>MLPLSSSSFQVHLSFLKHLPLSSLFISTMANYPIDYGFNTPHDNTVNSTLLLLAEEAAHHGKRVTFIPSGTITSNYTIGEEGFQPSVPLITHFDFQRDQCYAGLFWFNGVHYGNRDYCSAIIIDYSFENVVYIFDINPSMEMLGVFNEFVKMYCRSHAELRVLSYPTMRNPIKHGSPILAIAALENYFERARAHYGDTPELFPTIDKLLFVGHLHFPYHWAKVSSTTDLHNAHRALQDGQFAPNEEPGYPDYMHFQAYTTDDGFLHYFPQADRELVRAGGTAYLQQYRGDFRQLVPAALRRDIRDAFAFTIHPAAVGERLYHSLNSSTVLIRPGHEATYLREFLQHQKRIEENLVLAAEELEAEVQNEALRELFADREPEPDVVEIDDDDEDMSEADDEETEDESEVEEEEEEDVSDAAMFIDMEAEETDGDGEEEETEDEDWIVDEDGSEEEEDSE</sequence>
<protein>
    <submittedName>
        <fullName evidence="2">Uncharacterized protein</fullName>
    </submittedName>
</protein>